<dbReference type="EMBL" id="JAHDVG010000475">
    <property type="protein sequence ID" value="KAH1176398.1"/>
    <property type="molecule type" value="Genomic_DNA"/>
</dbReference>
<comment type="caution">
    <text evidence="1">The sequence shown here is derived from an EMBL/GenBank/DDBJ whole genome shotgun (WGS) entry which is preliminary data.</text>
</comment>
<reference evidence="1" key="1">
    <citation type="submission" date="2021-09" db="EMBL/GenBank/DDBJ databases">
        <title>The genome of Mauremys mutica provides insights into the evolution of semi-aquatic lifestyle.</title>
        <authorList>
            <person name="Gong S."/>
            <person name="Gao Y."/>
        </authorList>
    </citation>
    <scope>NUCLEOTIDE SEQUENCE</scope>
    <source>
        <strain evidence="1">MM-2020</strain>
        <tissue evidence="1">Muscle</tissue>
    </source>
</reference>
<dbReference type="AlphaFoldDB" id="A0A9D4AZP6"/>
<gene>
    <name evidence="1" type="ORF">KIL84_021132</name>
</gene>
<protein>
    <submittedName>
        <fullName evidence="1">Uncharacterized protein</fullName>
    </submittedName>
</protein>
<keyword evidence="2" id="KW-1185">Reference proteome</keyword>
<sequence>MERKQQVLLTQLAASSLPAHPTQSHPTPHCSFAWPYTGNWELSSCIPIGIYMCWNWLMQGSQVPQQERNIPSADTFSSQSDRHWLKQFKTIECPLGFPFVSRIECPGFCSAPPS</sequence>
<evidence type="ECO:0000313" key="2">
    <source>
        <dbReference type="Proteomes" id="UP000827986"/>
    </source>
</evidence>
<dbReference type="Proteomes" id="UP000827986">
    <property type="component" value="Unassembled WGS sequence"/>
</dbReference>
<proteinExistence type="predicted"/>
<name>A0A9D4AZP6_9SAUR</name>
<organism evidence="1 2">
    <name type="scientific">Mauremys mutica</name>
    <name type="common">yellowpond turtle</name>
    <dbReference type="NCBI Taxonomy" id="74926"/>
    <lineage>
        <taxon>Eukaryota</taxon>
        <taxon>Metazoa</taxon>
        <taxon>Chordata</taxon>
        <taxon>Craniata</taxon>
        <taxon>Vertebrata</taxon>
        <taxon>Euteleostomi</taxon>
        <taxon>Archelosauria</taxon>
        <taxon>Testudinata</taxon>
        <taxon>Testudines</taxon>
        <taxon>Cryptodira</taxon>
        <taxon>Durocryptodira</taxon>
        <taxon>Testudinoidea</taxon>
        <taxon>Geoemydidae</taxon>
        <taxon>Geoemydinae</taxon>
        <taxon>Mauremys</taxon>
    </lineage>
</organism>
<accession>A0A9D4AZP6</accession>
<evidence type="ECO:0000313" key="1">
    <source>
        <dbReference type="EMBL" id="KAH1176398.1"/>
    </source>
</evidence>